<dbReference type="Proteomes" id="UP001227230">
    <property type="component" value="Chromosome 13"/>
</dbReference>
<gene>
    <name evidence="1" type="ORF">VitviT2T_019837</name>
</gene>
<sequence>MNPEERRFLAWPREILKVGMASFDACHSRNGAKSGGRFFKWVAMGCLLERKPIRKVVQGFARSRLGLRNE</sequence>
<evidence type="ECO:0000313" key="2">
    <source>
        <dbReference type="Proteomes" id="UP001227230"/>
    </source>
</evidence>
<accession>A0ABY9D3Y4</accession>
<evidence type="ECO:0008006" key="3">
    <source>
        <dbReference type="Google" id="ProtNLM"/>
    </source>
</evidence>
<dbReference type="EMBL" id="CP126660">
    <property type="protein sequence ID" value="WKA01561.1"/>
    <property type="molecule type" value="Genomic_DNA"/>
</dbReference>
<reference evidence="1 2" key="1">
    <citation type="journal article" date="2023" name="Hortic Res">
        <title>The complete reference genome for grapevine (Vitis vinifera L.) genetics and breeding.</title>
        <authorList>
            <person name="Shi X."/>
            <person name="Cao S."/>
            <person name="Wang X."/>
            <person name="Huang S."/>
            <person name="Wang Y."/>
            <person name="Liu Z."/>
            <person name="Liu W."/>
            <person name="Leng X."/>
            <person name="Peng Y."/>
            <person name="Wang N."/>
            <person name="Wang Y."/>
            <person name="Ma Z."/>
            <person name="Xu X."/>
            <person name="Zhang F."/>
            <person name="Xue H."/>
            <person name="Zhong H."/>
            <person name="Wang Y."/>
            <person name="Zhang K."/>
            <person name="Velt A."/>
            <person name="Avia K."/>
            <person name="Holtgrawe D."/>
            <person name="Grimplet J."/>
            <person name="Matus J.T."/>
            <person name="Ware D."/>
            <person name="Wu X."/>
            <person name="Wang H."/>
            <person name="Liu C."/>
            <person name="Fang Y."/>
            <person name="Rustenholz C."/>
            <person name="Cheng Z."/>
            <person name="Xiao H."/>
            <person name="Zhou Y."/>
        </authorList>
    </citation>
    <scope>NUCLEOTIDE SEQUENCE [LARGE SCALE GENOMIC DNA]</scope>
    <source>
        <strain evidence="2">cv. Pinot noir / PN40024</strain>
        <tissue evidence="1">Leaf</tissue>
    </source>
</reference>
<keyword evidence="2" id="KW-1185">Reference proteome</keyword>
<organism evidence="1 2">
    <name type="scientific">Vitis vinifera</name>
    <name type="common">Grape</name>
    <dbReference type="NCBI Taxonomy" id="29760"/>
    <lineage>
        <taxon>Eukaryota</taxon>
        <taxon>Viridiplantae</taxon>
        <taxon>Streptophyta</taxon>
        <taxon>Embryophyta</taxon>
        <taxon>Tracheophyta</taxon>
        <taxon>Spermatophyta</taxon>
        <taxon>Magnoliopsida</taxon>
        <taxon>eudicotyledons</taxon>
        <taxon>Gunneridae</taxon>
        <taxon>Pentapetalae</taxon>
        <taxon>rosids</taxon>
        <taxon>Vitales</taxon>
        <taxon>Vitaceae</taxon>
        <taxon>Viteae</taxon>
        <taxon>Vitis</taxon>
    </lineage>
</organism>
<proteinExistence type="predicted"/>
<protein>
    <recommendedName>
        <fullName evidence="3">DUF4283 domain-containing protein</fullName>
    </recommendedName>
</protein>
<name>A0ABY9D3Y4_VITVI</name>
<evidence type="ECO:0000313" key="1">
    <source>
        <dbReference type="EMBL" id="WKA01561.1"/>
    </source>
</evidence>